<dbReference type="EMBL" id="BARS01026053">
    <property type="protein sequence ID" value="GAG11277.1"/>
    <property type="molecule type" value="Genomic_DNA"/>
</dbReference>
<name>X0VJ89_9ZZZZ</name>
<reference evidence="1" key="1">
    <citation type="journal article" date="2014" name="Front. Microbiol.">
        <title>High frequency of phylogenetically diverse reductive dehalogenase-homologous genes in deep subseafloor sedimentary metagenomes.</title>
        <authorList>
            <person name="Kawai M."/>
            <person name="Futagami T."/>
            <person name="Toyoda A."/>
            <person name="Takaki Y."/>
            <person name="Nishi S."/>
            <person name="Hori S."/>
            <person name="Arai W."/>
            <person name="Tsubouchi T."/>
            <person name="Morono Y."/>
            <person name="Uchiyama I."/>
            <person name="Ito T."/>
            <person name="Fujiyama A."/>
            <person name="Inagaki F."/>
            <person name="Takami H."/>
        </authorList>
    </citation>
    <scope>NUCLEOTIDE SEQUENCE</scope>
    <source>
        <strain evidence="1">Expedition CK06-06</strain>
    </source>
</reference>
<accession>X0VJ89</accession>
<feature type="non-terminal residue" evidence="1">
    <location>
        <position position="65"/>
    </location>
</feature>
<dbReference type="AlphaFoldDB" id="X0VJ89"/>
<evidence type="ECO:0000313" key="1">
    <source>
        <dbReference type="EMBL" id="GAG11277.1"/>
    </source>
</evidence>
<protein>
    <submittedName>
        <fullName evidence="1">Uncharacterized protein</fullName>
    </submittedName>
</protein>
<proteinExistence type="predicted"/>
<sequence>MRSAAKFRTLIDFHADVKGIPAFALGKHQRSVKPAERCALQQQIVNFMAKTMAGYGRKFKGDRAA</sequence>
<gene>
    <name evidence="1" type="ORF">S01H1_41107</name>
</gene>
<organism evidence="1">
    <name type="scientific">marine sediment metagenome</name>
    <dbReference type="NCBI Taxonomy" id="412755"/>
    <lineage>
        <taxon>unclassified sequences</taxon>
        <taxon>metagenomes</taxon>
        <taxon>ecological metagenomes</taxon>
    </lineage>
</organism>
<comment type="caution">
    <text evidence="1">The sequence shown here is derived from an EMBL/GenBank/DDBJ whole genome shotgun (WGS) entry which is preliminary data.</text>
</comment>